<reference evidence="3 4" key="1">
    <citation type="submission" date="2019-03" db="EMBL/GenBank/DDBJ databases">
        <title>Genomic Encyclopedia of Type Strains, Phase IV (KMG-IV): sequencing the most valuable type-strain genomes for metagenomic binning, comparative biology and taxonomic classification.</title>
        <authorList>
            <person name="Goeker M."/>
        </authorList>
    </citation>
    <scope>NUCLEOTIDE SEQUENCE [LARGE SCALE GENOMIC DNA]</scope>
    <source>
        <strain evidence="3 4">DSM 15969</strain>
    </source>
</reference>
<dbReference type="InterPro" id="IPR043998">
    <property type="entry name" value="Put_Metallopep"/>
</dbReference>
<feature type="region of interest" description="Disordered" evidence="1">
    <location>
        <begin position="202"/>
        <end position="221"/>
    </location>
</feature>
<dbReference type="Pfam" id="PF18894">
    <property type="entry name" value="PhageMetallopep"/>
    <property type="match status" value="1"/>
</dbReference>
<feature type="domain" description="Putative phage metallopeptidase" evidence="2">
    <location>
        <begin position="68"/>
        <end position="189"/>
    </location>
</feature>
<proteinExistence type="predicted"/>
<organism evidence="3 4">
    <name type="scientific">Anaerospora hongkongensis</name>
    <dbReference type="NCBI Taxonomy" id="244830"/>
    <lineage>
        <taxon>Bacteria</taxon>
        <taxon>Bacillati</taxon>
        <taxon>Bacillota</taxon>
        <taxon>Negativicutes</taxon>
        <taxon>Selenomonadales</taxon>
        <taxon>Sporomusaceae</taxon>
        <taxon>Anaerospora</taxon>
    </lineage>
</organism>
<gene>
    <name evidence="3" type="ORF">EV210_101167</name>
</gene>
<dbReference type="EMBL" id="SLUI01000001">
    <property type="protein sequence ID" value="TCL39969.1"/>
    <property type="molecule type" value="Genomic_DNA"/>
</dbReference>
<keyword evidence="4" id="KW-1185">Reference proteome</keyword>
<evidence type="ECO:0000256" key="1">
    <source>
        <dbReference type="SAM" id="MobiDB-lite"/>
    </source>
</evidence>
<feature type="compositionally biased region" description="Basic residues" evidence="1">
    <location>
        <begin position="211"/>
        <end position="221"/>
    </location>
</feature>
<dbReference type="AlphaFoldDB" id="A0A4R1Q1X0"/>
<accession>A0A4R1Q1X0</accession>
<evidence type="ECO:0000259" key="2">
    <source>
        <dbReference type="Pfam" id="PF18894"/>
    </source>
</evidence>
<dbReference type="Proteomes" id="UP000295063">
    <property type="component" value="Unassembled WGS sequence"/>
</dbReference>
<name>A0A4R1Q1X0_9FIRM</name>
<evidence type="ECO:0000313" key="3">
    <source>
        <dbReference type="EMBL" id="TCL39969.1"/>
    </source>
</evidence>
<evidence type="ECO:0000313" key="4">
    <source>
        <dbReference type="Proteomes" id="UP000295063"/>
    </source>
</evidence>
<comment type="caution">
    <text evidence="3">The sequence shown here is derived from an EMBL/GenBank/DDBJ whole genome shotgun (WGS) entry which is preliminary data.</text>
</comment>
<dbReference type="RefSeq" id="WP_165898742.1">
    <property type="nucleotide sequence ID" value="NZ_SLUI01000001.1"/>
</dbReference>
<sequence length="221" mass="25512">MFDKGDHVIVPVKGVILKRRNKAQMEAAGKKRFDIKLELNLVYEDDTPCDIETIIIKDYDTEDIQCYDCEISPALRELASKVISKMPDLWFIDEYIGRENIAYVLSYEPKTDRATGKMVHADCRKVKPPFRAFMDYQYIITVYEPHVDYMSEAQMALLMWHELKHIPMSGKLVPHDVEDFRAIIETYGIHWSAPDADIPNILAGDDDDKAKGRRSRKGKQG</sequence>
<protein>
    <recommendedName>
        <fullName evidence="2">Putative phage metallopeptidase domain-containing protein</fullName>
    </recommendedName>
</protein>